<evidence type="ECO:0000313" key="8">
    <source>
        <dbReference type="Proteomes" id="UP000562984"/>
    </source>
</evidence>
<gene>
    <name evidence="7" type="ORF">HKD39_02635</name>
</gene>
<dbReference type="Proteomes" id="UP000562984">
    <property type="component" value="Unassembled WGS sequence"/>
</dbReference>
<dbReference type="InterPro" id="IPR009057">
    <property type="entry name" value="Homeodomain-like_sf"/>
</dbReference>
<dbReference type="InterPro" id="IPR050109">
    <property type="entry name" value="HTH-type_TetR-like_transc_reg"/>
</dbReference>
<dbReference type="GO" id="GO:0000976">
    <property type="term" value="F:transcription cis-regulatory region binding"/>
    <property type="evidence" value="ECO:0007669"/>
    <property type="project" value="TreeGrafter"/>
</dbReference>
<evidence type="ECO:0000256" key="3">
    <source>
        <dbReference type="ARBA" id="ARBA00023163"/>
    </source>
</evidence>
<dbReference type="Gene3D" id="1.10.357.10">
    <property type="entry name" value="Tetracycline Repressor, domain 2"/>
    <property type="match status" value="1"/>
</dbReference>
<dbReference type="InterPro" id="IPR011075">
    <property type="entry name" value="TetR_C"/>
</dbReference>
<evidence type="ECO:0000256" key="1">
    <source>
        <dbReference type="ARBA" id="ARBA00023015"/>
    </source>
</evidence>
<dbReference type="RefSeq" id="WP_171198240.1">
    <property type="nucleotide sequence ID" value="NZ_JABEND010000001.1"/>
</dbReference>
<feature type="DNA-binding region" description="H-T-H motif" evidence="4">
    <location>
        <begin position="44"/>
        <end position="63"/>
    </location>
</feature>
<keyword evidence="1" id="KW-0805">Transcription regulation</keyword>
<dbReference type="SUPFAM" id="SSF46689">
    <property type="entry name" value="Homeodomain-like"/>
    <property type="match status" value="1"/>
</dbReference>
<evidence type="ECO:0000313" key="7">
    <source>
        <dbReference type="EMBL" id="NNG34634.1"/>
    </source>
</evidence>
<dbReference type="InterPro" id="IPR001647">
    <property type="entry name" value="HTH_TetR"/>
</dbReference>
<evidence type="ECO:0000256" key="2">
    <source>
        <dbReference type="ARBA" id="ARBA00023125"/>
    </source>
</evidence>
<dbReference type="PANTHER" id="PTHR30055:SF146">
    <property type="entry name" value="HTH-TYPE TRANSCRIPTIONAL DUAL REGULATOR CECR"/>
    <property type="match status" value="1"/>
</dbReference>
<organism evidence="7 8">
    <name type="scientific">Nakamurella aerolata</name>
    <dbReference type="NCBI Taxonomy" id="1656892"/>
    <lineage>
        <taxon>Bacteria</taxon>
        <taxon>Bacillati</taxon>
        <taxon>Actinomycetota</taxon>
        <taxon>Actinomycetes</taxon>
        <taxon>Nakamurellales</taxon>
        <taxon>Nakamurellaceae</taxon>
        <taxon>Nakamurella</taxon>
    </lineage>
</organism>
<accession>A0A849A0R6</accession>
<evidence type="ECO:0000256" key="4">
    <source>
        <dbReference type="PROSITE-ProRule" id="PRU00335"/>
    </source>
</evidence>
<dbReference type="EMBL" id="JABEND010000001">
    <property type="protein sequence ID" value="NNG34634.1"/>
    <property type="molecule type" value="Genomic_DNA"/>
</dbReference>
<dbReference type="PANTHER" id="PTHR30055">
    <property type="entry name" value="HTH-TYPE TRANSCRIPTIONAL REGULATOR RUTR"/>
    <property type="match status" value="1"/>
</dbReference>
<dbReference type="Pfam" id="PF16914">
    <property type="entry name" value="TetR_C_12"/>
    <property type="match status" value="1"/>
</dbReference>
<proteinExistence type="predicted"/>
<dbReference type="Pfam" id="PF00440">
    <property type="entry name" value="TetR_N"/>
    <property type="match status" value="1"/>
</dbReference>
<sequence>MASPSPPASPAEPVPARQRGRRKQAELLQAAAQLFAERGLRAVSVAEIAAAASAHPHQVTYYFGSKDGLFVRAALRLLLADARRLEPIGRRQRTPSAFRNALARTAVNLPSVPLAVQAMSISEQRPELHDVTAHHLAVLFHQAAEYLSTVLDRRGWVVDRSLLVEARTFWSAVLGSRLIHSSGFGGSSSDIDLAGVLSVREG</sequence>
<dbReference type="PRINTS" id="PR00455">
    <property type="entry name" value="HTHTETR"/>
</dbReference>
<protein>
    <submittedName>
        <fullName evidence="7">TetR family transcriptional regulator</fullName>
    </submittedName>
</protein>
<keyword evidence="8" id="KW-1185">Reference proteome</keyword>
<comment type="caution">
    <text evidence="7">The sequence shown here is derived from an EMBL/GenBank/DDBJ whole genome shotgun (WGS) entry which is preliminary data.</text>
</comment>
<dbReference type="AlphaFoldDB" id="A0A849A0R6"/>
<feature type="region of interest" description="Disordered" evidence="5">
    <location>
        <begin position="1"/>
        <end position="22"/>
    </location>
</feature>
<name>A0A849A0R6_9ACTN</name>
<evidence type="ECO:0000259" key="6">
    <source>
        <dbReference type="PROSITE" id="PS50977"/>
    </source>
</evidence>
<evidence type="ECO:0000256" key="5">
    <source>
        <dbReference type="SAM" id="MobiDB-lite"/>
    </source>
</evidence>
<dbReference type="InterPro" id="IPR036271">
    <property type="entry name" value="Tet_transcr_reg_TetR-rel_C_sf"/>
</dbReference>
<dbReference type="SUPFAM" id="SSF48498">
    <property type="entry name" value="Tetracyclin repressor-like, C-terminal domain"/>
    <property type="match status" value="1"/>
</dbReference>
<reference evidence="7 8" key="1">
    <citation type="submission" date="2020-05" db="EMBL/GenBank/DDBJ databases">
        <title>Nakamurella sp. DB0629 isolated from air conditioner.</title>
        <authorList>
            <person name="Kim D.H."/>
            <person name="Kim D.-U."/>
        </authorList>
    </citation>
    <scope>NUCLEOTIDE SEQUENCE [LARGE SCALE GENOMIC DNA]</scope>
    <source>
        <strain evidence="7 8">DB0629</strain>
    </source>
</reference>
<feature type="compositionally biased region" description="Pro residues" evidence="5">
    <location>
        <begin position="1"/>
        <end position="13"/>
    </location>
</feature>
<keyword evidence="3" id="KW-0804">Transcription</keyword>
<dbReference type="GO" id="GO:0003700">
    <property type="term" value="F:DNA-binding transcription factor activity"/>
    <property type="evidence" value="ECO:0007669"/>
    <property type="project" value="TreeGrafter"/>
</dbReference>
<dbReference type="PROSITE" id="PS50977">
    <property type="entry name" value="HTH_TETR_2"/>
    <property type="match status" value="1"/>
</dbReference>
<feature type="domain" description="HTH tetR-type" evidence="6">
    <location>
        <begin position="21"/>
        <end position="81"/>
    </location>
</feature>
<keyword evidence="2 4" id="KW-0238">DNA-binding</keyword>